<evidence type="ECO:0000313" key="2">
    <source>
        <dbReference type="Proteomes" id="UP000596083"/>
    </source>
</evidence>
<proteinExistence type="predicted"/>
<dbReference type="Proteomes" id="UP000596083">
    <property type="component" value="Plasmid plas-002"/>
</dbReference>
<reference evidence="1 2" key="1">
    <citation type="submission" date="2020-12" db="EMBL/GenBank/DDBJ databases">
        <authorList>
            <person name="Zheng R.K."/>
            <person name="Sun C.M."/>
        </authorList>
    </citation>
    <scope>NUCLEOTIDE SEQUENCE [LARGE SCALE GENOMIC DNA]</scope>
    <source>
        <strain evidence="1 2">ZRK001</strain>
        <plasmid evidence="1 2">plas-002</plasmid>
    </source>
</reference>
<dbReference type="EMBL" id="CP066788">
    <property type="protein sequence ID" value="QQM33095.1"/>
    <property type="molecule type" value="Genomic_DNA"/>
</dbReference>
<dbReference type="RefSeq" id="WP_200338409.1">
    <property type="nucleotide sequence ID" value="NZ_CP066788.1"/>
</dbReference>
<name>A0A7T7KNS2_9HYPH</name>
<gene>
    <name evidence="1" type="ORF">JET14_21805</name>
</gene>
<dbReference type="AlphaFoldDB" id="A0A7T7KNS2"/>
<sequence length="138" mass="15260">MLEEVAGAERQIFNAHAFGHARAAGDIRRRTTKAGRPRINGQVERHAVKAATVKRFCHVNREETGQPLAGLATARSFSRRPKILEILTRHGFDCGARPSRPHRFDVTLLHVMARLKKAAVSRSQVQDEAQAAHSGPGR</sequence>
<keyword evidence="1" id="KW-0614">Plasmid</keyword>
<dbReference type="KEGG" id="mlut:JET14_21805"/>
<accession>A0A7T7KNS2</accession>
<evidence type="ECO:0000313" key="1">
    <source>
        <dbReference type="EMBL" id="QQM33095.1"/>
    </source>
</evidence>
<protein>
    <submittedName>
        <fullName evidence="1">Uncharacterized protein</fullName>
    </submittedName>
</protein>
<organism evidence="1 2">
    <name type="scientific">Martelella lutilitoris</name>
    <dbReference type="NCBI Taxonomy" id="2583532"/>
    <lineage>
        <taxon>Bacteria</taxon>
        <taxon>Pseudomonadati</taxon>
        <taxon>Pseudomonadota</taxon>
        <taxon>Alphaproteobacteria</taxon>
        <taxon>Hyphomicrobiales</taxon>
        <taxon>Aurantimonadaceae</taxon>
        <taxon>Martelella</taxon>
    </lineage>
</organism>
<geneLocation type="plasmid" evidence="1 2">
    <name>plas-002</name>
</geneLocation>